<feature type="transmembrane region" description="Helical" evidence="2">
    <location>
        <begin position="188"/>
        <end position="205"/>
    </location>
</feature>
<dbReference type="InterPro" id="IPR025098">
    <property type="entry name" value="DUF4013"/>
</dbReference>
<feature type="transmembrane region" description="Helical" evidence="2">
    <location>
        <begin position="212"/>
        <end position="231"/>
    </location>
</feature>
<evidence type="ECO:0000256" key="2">
    <source>
        <dbReference type="SAM" id="Phobius"/>
    </source>
</evidence>
<dbReference type="Pfam" id="PF13197">
    <property type="entry name" value="DUF4013"/>
    <property type="match status" value="1"/>
</dbReference>
<evidence type="ECO:0000256" key="1">
    <source>
        <dbReference type="SAM" id="MobiDB-lite"/>
    </source>
</evidence>
<sequence length="273" mass="29964">MVEFLEAIKRPLKTDLTTVVLGSIFMGFHVLGGAITVIFGSILGGILSLLSVLVHGLGIEASRRTIRNDHSMPAFDDYVDLFFSGLMVWVIGVLYFLPAMIVIAFGVANSFPLIFAVFHNAVWQPIQALQGMLLLILNGAVYGLVALVLGILATLMMPIAVQLYAKNKQLGDAFKFPEILNVVATKEYWMSWAVLAGYGVVLLGVSTILSTLSLFILAIPALGVSSYLWWITWYTLFADVTHEVMGTHKHPTAKHHAAKATHHKKGRFAARKR</sequence>
<organism evidence="3">
    <name type="scientific">Candidatus Iainarchaeum sp</name>
    <dbReference type="NCBI Taxonomy" id="3101447"/>
    <lineage>
        <taxon>Archaea</taxon>
        <taxon>Candidatus Iainarchaeota</taxon>
        <taxon>Candidatus Iainarchaeia</taxon>
        <taxon>Candidatus Iainarchaeales</taxon>
        <taxon>Candidatus Iainarchaeaceae</taxon>
        <taxon>Candidatus Iainarchaeum</taxon>
    </lineage>
</organism>
<dbReference type="Proteomes" id="UP000596004">
    <property type="component" value="Chromosome"/>
</dbReference>
<proteinExistence type="predicted"/>
<feature type="transmembrane region" description="Helical" evidence="2">
    <location>
        <begin position="135"/>
        <end position="161"/>
    </location>
</feature>
<keyword evidence="2" id="KW-0472">Membrane</keyword>
<evidence type="ECO:0000313" key="3">
    <source>
        <dbReference type="EMBL" id="QQR92901.1"/>
    </source>
</evidence>
<feature type="transmembrane region" description="Helical" evidence="2">
    <location>
        <begin position="37"/>
        <end position="57"/>
    </location>
</feature>
<accession>A0A7T9I2C3</accession>
<reference evidence="3" key="1">
    <citation type="submission" date="2020-11" db="EMBL/GenBank/DDBJ databases">
        <title>Connecting structure to function with the recovery of over 1000 high-quality activated sludge metagenome-assembled genomes encoding full-length rRNA genes using long-read sequencing.</title>
        <authorList>
            <person name="Singleton C.M."/>
            <person name="Petriglieri F."/>
            <person name="Kristensen J.M."/>
            <person name="Kirkegaard R.H."/>
            <person name="Michaelsen T.Y."/>
            <person name="Andersen M.H."/>
            <person name="Karst S.M."/>
            <person name="Dueholm M.S."/>
            <person name="Nielsen P.H."/>
            <person name="Albertsen M."/>
        </authorList>
    </citation>
    <scope>NUCLEOTIDE SEQUENCE</scope>
    <source>
        <strain evidence="3">Fred_18-Q3-R57-64_BAT3C.431</strain>
    </source>
</reference>
<dbReference type="AlphaFoldDB" id="A0A7T9I2C3"/>
<feature type="transmembrane region" description="Helical" evidence="2">
    <location>
        <begin position="103"/>
        <end position="123"/>
    </location>
</feature>
<protein>
    <submittedName>
        <fullName evidence="3">DUF4013 domain-containing protein</fullName>
    </submittedName>
</protein>
<keyword evidence="2" id="KW-1133">Transmembrane helix</keyword>
<feature type="region of interest" description="Disordered" evidence="1">
    <location>
        <begin position="251"/>
        <end position="273"/>
    </location>
</feature>
<dbReference type="EMBL" id="CP064981">
    <property type="protein sequence ID" value="QQR92901.1"/>
    <property type="molecule type" value="Genomic_DNA"/>
</dbReference>
<name>A0A7T9I2C3_9ARCH</name>
<feature type="transmembrane region" description="Helical" evidence="2">
    <location>
        <begin position="78"/>
        <end position="97"/>
    </location>
</feature>
<keyword evidence="2" id="KW-0812">Transmembrane</keyword>
<gene>
    <name evidence="3" type="ORF">IPJ89_01490</name>
</gene>